<feature type="compositionally biased region" description="Pro residues" evidence="4">
    <location>
        <begin position="863"/>
        <end position="877"/>
    </location>
</feature>
<organism evidence="7 8">
    <name type="scientific">Grus japonensis</name>
    <name type="common">Japanese crane</name>
    <name type="synonym">Red-crowned crane</name>
    <dbReference type="NCBI Taxonomy" id="30415"/>
    <lineage>
        <taxon>Eukaryota</taxon>
        <taxon>Metazoa</taxon>
        <taxon>Chordata</taxon>
        <taxon>Craniata</taxon>
        <taxon>Vertebrata</taxon>
        <taxon>Euteleostomi</taxon>
        <taxon>Archelosauria</taxon>
        <taxon>Archosauria</taxon>
        <taxon>Dinosauria</taxon>
        <taxon>Saurischia</taxon>
        <taxon>Theropoda</taxon>
        <taxon>Coelurosauria</taxon>
        <taxon>Aves</taxon>
        <taxon>Neognathae</taxon>
        <taxon>Neoaves</taxon>
        <taxon>Gruiformes</taxon>
        <taxon>Gruidae</taxon>
        <taxon>Grus</taxon>
    </lineage>
</organism>
<accession>A0ABC9XV98</accession>
<feature type="domain" description="Nck-associated protein 5 C-terminal" evidence="6">
    <location>
        <begin position="1134"/>
        <end position="1426"/>
    </location>
</feature>
<dbReference type="InterPro" id="IPR032769">
    <property type="entry name" value="NCKAP5_C"/>
</dbReference>
<dbReference type="PANTHER" id="PTHR21740:SF3">
    <property type="entry name" value="NCK-ASSOCIATED PROTEIN 5-LIKE"/>
    <property type="match status" value="1"/>
</dbReference>
<gene>
    <name evidence="7" type="ORF">GRJ2_002612500</name>
</gene>
<feature type="region of interest" description="Disordered" evidence="4">
    <location>
        <begin position="138"/>
        <end position="191"/>
    </location>
</feature>
<dbReference type="GO" id="GO:0005634">
    <property type="term" value="C:nucleus"/>
    <property type="evidence" value="ECO:0007669"/>
    <property type="project" value="UniProtKB-SubCell"/>
</dbReference>
<comment type="caution">
    <text evidence="7">The sequence shown here is derived from an EMBL/GenBank/DDBJ whole genome shotgun (WGS) entry which is preliminary data.</text>
</comment>
<feature type="region of interest" description="Disordered" evidence="4">
    <location>
        <begin position="461"/>
        <end position="549"/>
    </location>
</feature>
<feature type="compositionally biased region" description="Low complexity" evidence="4">
    <location>
        <begin position="1567"/>
        <end position="1582"/>
    </location>
</feature>
<feature type="region of interest" description="Disordered" evidence="4">
    <location>
        <begin position="1510"/>
        <end position="1582"/>
    </location>
</feature>
<feature type="compositionally biased region" description="Basic and acidic residues" evidence="4">
    <location>
        <begin position="1304"/>
        <end position="1315"/>
    </location>
</feature>
<evidence type="ECO:0000256" key="1">
    <source>
        <dbReference type="ARBA" id="ARBA00004123"/>
    </source>
</evidence>
<feature type="compositionally biased region" description="Basic and acidic residues" evidence="4">
    <location>
        <begin position="509"/>
        <end position="518"/>
    </location>
</feature>
<evidence type="ECO:0000256" key="4">
    <source>
        <dbReference type="SAM" id="MobiDB-lite"/>
    </source>
</evidence>
<proteinExistence type="predicted"/>
<feature type="compositionally biased region" description="Basic and acidic residues" evidence="4">
    <location>
        <begin position="145"/>
        <end position="154"/>
    </location>
</feature>
<feature type="compositionally biased region" description="Low complexity" evidence="4">
    <location>
        <begin position="1527"/>
        <end position="1539"/>
    </location>
</feature>
<feature type="compositionally biased region" description="Low complexity" evidence="4">
    <location>
        <begin position="695"/>
        <end position="721"/>
    </location>
</feature>
<evidence type="ECO:0000313" key="7">
    <source>
        <dbReference type="EMBL" id="GAB0201469.1"/>
    </source>
</evidence>
<sequence>MLLLGSSGVGMNRIRIHVLPSSRGRLTPVPRPQEPLSCAFTHRQCSQPRLEGQEFCIKHILEDRSAPFKQCSYVSAKNGKRCPNAAPKPEKKDGVSFCAEHARRNTLALQAQMKKSNPGPVSETLLCQLSSYAKTELGSQTAESSRSEASRILDEDSWSDGEQEPITVDQTWRGDPDSEADSIDSDQEDPLKHAGVYTAEEVALIMREKLIRLQSLYIDQFKRLQHLLKEKKRRYLHSRKGEHEAIGSSLLTGPEGLMAKERENLKRLKCLRRYRQRYGVEALLHRQLKERRMLATDGAAQQAHTTRSSQRCLAFVDDVRCSNQSLPMTRHCLTHICQDTNQTLFKLCQGSEEVPCNKPVPVSLSEDPCCPLHLRLPPQMYVPEQVLAVPEELEAAPTDLYLSAAELQPTESLPLEFSDDLDVVGDGMQCPPSPLLFDPSVALDQSLRDIAEAPIDILALEEPSHPGLPPQTAPTDRGSSSAHVFPLAAEPPAELPAQSHLPMAASRPGPRDDRRPEEAMSSAQACGAAANGSLEPVSVTPRRDGAGDILSEPAMSESVAEVPGDGSPAALGETGTSHELLQRLRELEAENSALAQANENQRETYERCLDEVANHVVQALLNQKDLREECIKLKKRVFDLERQNQALSDLFQQKLQLSAGSLPQLPMHPVPPDAPASPQPGSAEQPPPPLPPSHCVPSPEVTPSVPSGSPGLSPGAPPLDALSPFFKKKAQILEVLRKLEETDPLLGPPPASPGSPEPCAAPGWPSCPLRGPGAAGGWRGAEGSPCSSPEEAAPPRGALLSALAERLLRGEGGCCRRNGEAPGGPPQQRQGEHPAFLGLYAPGKESPEGGFALLSPGGDTNPLPSPPKVLKLPPPPGALRLSPQLPRASKIPCRGGNPEASPALSRRASPDAPLEPGSPEPPAFPVPRTYEAVEQPPGPLAPPSSGERAAASPPSTRRSTGGSAPSRRPSKKTPEPGYLPFKERLAALGKLRGAEGREPPGPGRPERGHGAEPQPPPRGSLGGSLKHPEPAHGGEPLARCYSSGSMGEPSKAGGKGRPVGGRTPPRVPPTPPAKATRSPHGSPTKLPTKAGAGKAGTPRGEEPADAKAAGVPRKAPPAPDPPGTGPPPSGAAGHSAIEEKVMKGIEENVLRLQGQERVPAGEAKGKAAGGLASWFGLRRSKLPALSRRGDGGRGREWAGTPAPLRREVKLAARKLEAESLNISKLMEKAEDLRKALREEHAFLQGLALEKGRPRGPPRGPGHLPVMYQEVTAETFMQQLLDRVDGKDVPYESCLEHKRELCDLRRAPPDTKDPRLCRPPRNGIVGHLREPPSKVLDVGLRDELPSDESLSESGPSQHFAACGSLTRTLDSGIGTFPPPDYGGIPTKSTPKPRGRPEPLPGAVPARPPTVTKVPRKARTLEREVPSAEELLVAGKHRSAPMCRPPAPPGPHGHRAGPQDAGDNAGKPRRVQQSKNWTFPNAKACGAADPFLCPAGGLEGLHCPTLVPACSPAGCRGASPEAPPPLPPTLSASSSRTPSASDVGDEGSTEARSRDGGHGPPGLEHSESLSDSLYDSLSSCGSQG</sequence>
<evidence type="ECO:0000256" key="3">
    <source>
        <dbReference type="SAM" id="Coils"/>
    </source>
</evidence>
<dbReference type="InterPro" id="IPR026163">
    <property type="entry name" value="Nckap5l"/>
</dbReference>
<feature type="compositionally biased region" description="Basic and acidic residues" evidence="4">
    <location>
        <begin position="992"/>
        <end position="1010"/>
    </location>
</feature>
<feature type="compositionally biased region" description="Pro residues" evidence="4">
    <location>
        <begin position="916"/>
        <end position="925"/>
    </location>
</feature>
<comment type="subcellular location">
    <subcellularLocation>
        <location evidence="1">Nucleus</location>
    </subcellularLocation>
</comment>
<feature type="region of interest" description="Disordered" evidence="4">
    <location>
        <begin position="741"/>
        <end position="796"/>
    </location>
</feature>
<protein>
    <submittedName>
        <fullName evidence="7">KAT8 regulatory NSL complex subunit 2</fullName>
    </submittedName>
</protein>
<feature type="compositionally biased region" description="Pro residues" evidence="4">
    <location>
        <begin position="746"/>
        <end position="756"/>
    </location>
</feature>
<keyword evidence="2" id="KW-0539">Nucleus</keyword>
<feature type="compositionally biased region" description="Low complexity" evidence="4">
    <location>
        <begin position="486"/>
        <end position="497"/>
    </location>
</feature>
<feature type="region of interest" description="Disordered" evidence="4">
    <location>
        <begin position="1304"/>
        <end position="1329"/>
    </location>
</feature>
<dbReference type="Proteomes" id="UP001623348">
    <property type="component" value="Unassembled WGS sequence"/>
</dbReference>
<feature type="region of interest" description="Disordered" evidence="4">
    <location>
        <begin position="812"/>
        <end position="1142"/>
    </location>
</feature>
<feature type="compositionally biased region" description="Pro residues" evidence="4">
    <location>
        <begin position="685"/>
        <end position="694"/>
    </location>
</feature>
<feature type="compositionally biased region" description="Pro residues" evidence="4">
    <location>
        <begin position="666"/>
        <end position="678"/>
    </location>
</feature>
<dbReference type="Pfam" id="PF15246">
    <property type="entry name" value="NCKAP5"/>
    <property type="match status" value="1"/>
</dbReference>
<feature type="compositionally biased region" description="Acidic residues" evidence="4">
    <location>
        <begin position="177"/>
        <end position="188"/>
    </location>
</feature>
<feature type="compositionally biased region" description="Low complexity" evidence="4">
    <location>
        <begin position="781"/>
        <end position="796"/>
    </location>
</feature>
<keyword evidence="8" id="KW-1185">Reference proteome</keyword>
<dbReference type="EMBL" id="BAAFJT010000031">
    <property type="protein sequence ID" value="GAB0201469.1"/>
    <property type="molecule type" value="Genomic_DNA"/>
</dbReference>
<feature type="region of interest" description="Disordered" evidence="4">
    <location>
        <begin position="1369"/>
        <end position="1475"/>
    </location>
</feature>
<dbReference type="Pfam" id="PF13891">
    <property type="entry name" value="zf-C3HC3H_KANSL2"/>
    <property type="match status" value="2"/>
</dbReference>
<feature type="domain" description="KANL2-like probable zinc-finger" evidence="5">
    <location>
        <begin position="318"/>
        <end position="373"/>
    </location>
</feature>
<dbReference type="PANTHER" id="PTHR21740">
    <property type="entry name" value="NCK-ASSOCIATED PROTEIN 5"/>
    <property type="match status" value="1"/>
</dbReference>
<feature type="region of interest" description="Disordered" evidence="4">
    <location>
        <begin position="662"/>
        <end position="721"/>
    </location>
</feature>
<feature type="coiled-coil region" evidence="3">
    <location>
        <begin position="577"/>
        <end position="643"/>
    </location>
</feature>
<feature type="compositionally biased region" description="Low complexity" evidence="4">
    <location>
        <begin position="519"/>
        <end position="533"/>
    </location>
</feature>
<feature type="compositionally biased region" description="Polar residues" evidence="4">
    <location>
        <begin position="473"/>
        <end position="482"/>
    </location>
</feature>
<reference evidence="7 8" key="1">
    <citation type="submission" date="2024-06" db="EMBL/GenBank/DDBJ databases">
        <title>The draft genome of Grus japonensis, version 3.</title>
        <authorList>
            <person name="Nabeshima K."/>
            <person name="Suzuki S."/>
            <person name="Onuma M."/>
        </authorList>
    </citation>
    <scope>NUCLEOTIDE SEQUENCE [LARGE SCALE GENOMIC DNA]</scope>
    <source>
        <strain evidence="7 8">451A</strain>
    </source>
</reference>
<feature type="compositionally biased region" description="Polar residues" evidence="4">
    <location>
        <begin position="953"/>
        <end position="963"/>
    </location>
</feature>
<evidence type="ECO:0000313" key="8">
    <source>
        <dbReference type="Proteomes" id="UP001623348"/>
    </source>
</evidence>
<name>A0ABC9XV98_GRUJA</name>
<evidence type="ECO:0000259" key="6">
    <source>
        <dbReference type="Pfam" id="PF15246"/>
    </source>
</evidence>
<feature type="coiled-coil region" evidence="3">
    <location>
        <begin position="1212"/>
        <end position="1246"/>
    </location>
</feature>
<dbReference type="InterPro" id="IPR025927">
    <property type="entry name" value="Znf_KANL2-like"/>
</dbReference>
<feature type="compositionally biased region" description="Pro residues" evidence="4">
    <location>
        <begin position="1114"/>
        <end position="1129"/>
    </location>
</feature>
<feature type="domain" description="KANL2-like probable zinc-finger" evidence="5">
    <location>
        <begin position="38"/>
        <end position="102"/>
    </location>
</feature>
<evidence type="ECO:0000256" key="2">
    <source>
        <dbReference type="ARBA" id="ARBA00023242"/>
    </source>
</evidence>
<feature type="compositionally biased region" description="Pro residues" evidence="4">
    <location>
        <begin position="1396"/>
        <end position="1406"/>
    </location>
</feature>
<evidence type="ECO:0000259" key="5">
    <source>
        <dbReference type="Pfam" id="PF13891"/>
    </source>
</evidence>
<keyword evidence="3" id="KW-0175">Coiled coil</keyword>